<dbReference type="NCBIfam" id="TIGR01297">
    <property type="entry name" value="CDF"/>
    <property type="match status" value="1"/>
</dbReference>
<dbReference type="Pfam" id="PF16916">
    <property type="entry name" value="ZT_dimer"/>
    <property type="match status" value="1"/>
</dbReference>
<accession>A0ABW2IX70</accession>
<sequence length="386" mass="42768">MQQPASPAQLNRDNLAREMKAASRVTVIGMILDAFLGVIKVIGGTLFHSQALFVDGVHSFTDVASDLVVLGVMKLSRQEPDENHPYGHQRIETFGTLVLGSILIAVGAALAWENTLRLFEGSIENTPGWPVLVAAGVSVLGKEWIFHYTRHIGEAIRSDLIIANAWHSRTDAFSSLVVLASTAGAMLGFPWLDVLAAVAVAAIIIHIGWKFTWDSFQELVDTGLSPDNTEMLKTIARNTDGVLNVHELRSRKMGQDILLDIHLVVRPEISVSEGHQIGMRVVAGMREALENIIDINFHIDAENDEDQHPPSESLPSRAEVKKIIAENLGEIPQRSRLRLHYLRNKLHVEIFLDEPDPQGVFTLENARSRLEDYPWFGSVRVWVAGP</sequence>
<gene>
    <name evidence="12" type="ORF">ACFQQA_12290</name>
</gene>
<evidence type="ECO:0000259" key="11">
    <source>
        <dbReference type="Pfam" id="PF16916"/>
    </source>
</evidence>
<comment type="subcellular location">
    <subcellularLocation>
        <location evidence="1">Membrane</location>
        <topology evidence="1">Multi-pass membrane protein</topology>
    </subcellularLocation>
</comment>
<dbReference type="SUPFAM" id="SSF161111">
    <property type="entry name" value="Cation efflux protein transmembrane domain-like"/>
    <property type="match status" value="1"/>
</dbReference>
<comment type="similarity">
    <text evidence="2">Belongs to the cation diffusion facilitator (CDF) transporter (TC 2.A.4) family. FieF subfamily.</text>
</comment>
<keyword evidence="6" id="KW-0406">Ion transport</keyword>
<dbReference type="InterPro" id="IPR027470">
    <property type="entry name" value="Cation_efflux_CTD"/>
</dbReference>
<dbReference type="RefSeq" id="WP_100688169.1">
    <property type="nucleotide sequence ID" value="NZ_JBHTBD010000004.1"/>
</dbReference>
<evidence type="ECO:0000256" key="6">
    <source>
        <dbReference type="ARBA" id="ARBA00022906"/>
    </source>
</evidence>
<evidence type="ECO:0000256" key="8">
    <source>
        <dbReference type="ARBA" id="ARBA00023136"/>
    </source>
</evidence>
<evidence type="ECO:0000313" key="12">
    <source>
        <dbReference type="EMBL" id="MFC7295502.1"/>
    </source>
</evidence>
<evidence type="ECO:0000256" key="4">
    <source>
        <dbReference type="ARBA" id="ARBA00022496"/>
    </source>
</evidence>
<dbReference type="PANTHER" id="PTHR43840">
    <property type="entry name" value="MITOCHONDRIAL METAL TRANSPORTER 1-RELATED"/>
    <property type="match status" value="1"/>
</dbReference>
<evidence type="ECO:0000313" key="13">
    <source>
        <dbReference type="Proteomes" id="UP001596506"/>
    </source>
</evidence>
<proteinExistence type="inferred from homology"/>
<dbReference type="Proteomes" id="UP001596506">
    <property type="component" value="Unassembled WGS sequence"/>
</dbReference>
<keyword evidence="3" id="KW-0813">Transport</keyword>
<evidence type="ECO:0000256" key="7">
    <source>
        <dbReference type="ARBA" id="ARBA00022989"/>
    </source>
</evidence>
<dbReference type="Pfam" id="PF01545">
    <property type="entry name" value="Cation_efflux"/>
    <property type="match status" value="1"/>
</dbReference>
<dbReference type="InterPro" id="IPR050291">
    <property type="entry name" value="CDF_Transporter"/>
</dbReference>
<keyword evidence="13" id="KW-1185">Reference proteome</keyword>
<feature type="domain" description="Cation efflux protein transmembrane" evidence="10">
    <location>
        <begin position="28"/>
        <end position="220"/>
    </location>
</feature>
<dbReference type="InterPro" id="IPR036837">
    <property type="entry name" value="Cation_efflux_CTD_sf"/>
</dbReference>
<dbReference type="Gene3D" id="1.20.1510.10">
    <property type="entry name" value="Cation efflux protein transmembrane domain"/>
    <property type="match status" value="1"/>
</dbReference>
<evidence type="ECO:0000256" key="9">
    <source>
        <dbReference type="SAM" id="Phobius"/>
    </source>
</evidence>
<keyword evidence="7 9" id="KW-1133">Transmembrane helix</keyword>
<evidence type="ECO:0000256" key="2">
    <source>
        <dbReference type="ARBA" id="ARBA00010212"/>
    </source>
</evidence>
<keyword evidence="4" id="KW-0408">Iron</keyword>
<keyword evidence="5 9" id="KW-0812">Transmembrane</keyword>
<evidence type="ECO:0000256" key="1">
    <source>
        <dbReference type="ARBA" id="ARBA00004141"/>
    </source>
</evidence>
<dbReference type="EMBL" id="JBHTBD010000004">
    <property type="protein sequence ID" value="MFC7295502.1"/>
    <property type="molecule type" value="Genomic_DNA"/>
</dbReference>
<dbReference type="InterPro" id="IPR002524">
    <property type="entry name" value="Cation_efflux"/>
</dbReference>
<keyword evidence="8 9" id="KW-0472">Membrane</keyword>
<keyword evidence="4" id="KW-0410">Iron transport</keyword>
<keyword evidence="6" id="KW-0862">Zinc</keyword>
<protein>
    <submittedName>
        <fullName evidence="12">Cation diffusion facilitator family transporter</fullName>
    </submittedName>
</protein>
<dbReference type="InterPro" id="IPR058533">
    <property type="entry name" value="Cation_efflux_TM"/>
</dbReference>
<feature type="transmembrane region" description="Helical" evidence="9">
    <location>
        <begin position="94"/>
        <end position="112"/>
    </location>
</feature>
<feature type="transmembrane region" description="Helical" evidence="9">
    <location>
        <begin position="21"/>
        <end position="39"/>
    </location>
</feature>
<dbReference type="InterPro" id="IPR027469">
    <property type="entry name" value="Cation_efflux_TMD_sf"/>
</dbReference>
<evidence type="ECO:0000256" key="3">
    <source>
        <dbReference type="ARBA" id="ARBA00022448"/>
    </source>
</evidence>
<reference evidence="13" key="1">
    <citation type="journal article" date="2019" name="Int. J. Syst. Evol. Microbiol.">
        <title>The Global Catalogue of Microorganisms (GCM) 10K type strain sequencing project: providing services to taxonomists for standard genome sequencing and annotation.</title>
        <authorList>
            <consortium name="The Broad Institute Genomics Platform"/>
            <consortium name="The Broad Institute Genome Sequencing Center for Infectious Disease"/>
            <person name="Wu L."/>
            <person name="Ma J."/>
        </authorList>
    </citation>
    <scope>NUCLEOTIDE SEQUENCE [LARGE SCALE GENOMIC DNA]</scope>
    <source>
        <strain evidence="13">CCUG 60559</strain>
    </source>
</reference>
<feature type="transmembrane region" description="Helical" evidence="9">
    <location>
        <begin position="189"/>
        <end position="209"/>
    </location>
</feature>
<dbReference type="Gene3D" id="3.30.70.1350">
    <property type="entry name" value="Cation efflux protein, cytoplasmic domain"/>
    <property type="match status" value="1"/>
</dbReference>
<dbReference type="PANTHER" id="PTHR43840:SF15">
    <property type="entry name" value="MITOCHONDRIAL METAL TRANSPORTER 1-RELATED"/>
    <property type="match status" value="1"/>
</dbReference>
<evidence type="ECO:0000259" key="10">
    <source>
        <dbReference type="Pfam" id="PF01545"/>
    </source>
</evidence>
<name>A0ABW2IX70_9GAMM</name>
<dbReference type="SUPFAM" id="SSF160240">
    <property type="entry name" value="Cation efflux protein cytoplasmic domain-like"/>
    <property type="match status" value="1"/>
</dbReference>
<organism evidence="12 13">
    <name type="scientific">Marinobacter aromaticivorans</name>
    <dbReference type="NCBI Taxonomy" id="1494078"/>
    <lineage>
        <taxon>Bacteria</taxon>
        <taxon>Pseudomonadati</taxon>
        <taxon>Pseudomonadota</taxon>
        <taxon>Gammaproteobacteria</taxon>
        <taxon>Pseudomonadales</taxon>
        <taxon>Marinobacteraceae</taxon>
        <taxon>Marinobacter</taxon>
    </lineage>
</organism>
<evidence type="ECO:0000256" key="5">
    <source>
        <dbReference type="ARBA" id="ARBA00022692"/>
    </source>
</evidence>
<feature type="domain" description="Cation efflux protein cytoplasmic" evidence="11">
    <location>
        <begin position="225"/>
        <end position="301"/>
    </location>
</feature>
<comment type="caution">
    <text evidence="12">The sequence shown here is derived from an EMBL/GenBank/DDBJ whole genome shotgun (WGS) entry which is preliminary data.</text>
</comment>
<keyword evidence="6" id="KW-0864">Zinc transport</keyword>